<name>A0BK81_PARTE</name>
<dbReference type="KEGG" id="ptm:GSPATT00029578001"/>
<protein>
    <submittedName>
        <fullName evidence="1">Uncharacterized protein</fullName>
    </submittedName>
</protein>
<gene>
    <name evidence="1" type="ORF">GSPATT00029578001</name>
</gene>
<keyword evidence="2" id="KW-1185">Reference proteome</keyword>
<reference evidence="1 2" key="1">
    <citation type="journal article" date="2006" name="Nature">
        <title>Global trends of whole-genome duplications revealed by the ciliate Paramecium tetraurelia.</title>
        <authorList>
            <consortium name="Genoscope"/>
            <person name="Aury J.-M."/>
            <person name="Jaillon O."/>
            <person name="Duret L."/>
            <person name="Noel B."/>
            <person name="Jubin C."/>
            <person name="Porcel B.M."/>
            <person name="Segurens B."/>
            <person name="Daubin V."/>
            <person name="Anthouard V."/>
            <person name="Aiach N."/>
            <person name="Arnaiz O."/>
            <person name="Billaut A."/>
            <person name="Beisson J."/>
            <person name="Blanc I."/>
            <person name="Bouhouche K."/>
            <person name="Camara F."/>
            <person name="Duharcourt S."/>
            <person name="Guigo R."/>
            <person name="Gogendeau D."/>
            <person name="Katinka M."/>
            <person name="Keller A.-M."/>
            <person name="Kissmehl R."/>
            <person name="Klotz C."/>
            <person name="Koll F."/>
            <person name="Le Moue A."/>
            <person name="Lepere C."/>
            <person name="Malinsky S."/>
            <person name="Nowacki M."/>
            <person name="Nowak J.K."/>
            <person name="Plattner H."/>
            <person name="Poulain J."/>
            <person name="Ruiz F."/>
            <person name="Serrano V."/>
            <person name="Zagulski M."/>
            <person name="Dessen P."/>
            <person name="Betermier M."/>
            <person name="Weissenbach J."/>
            <person name="Scarpelli C."/>
            <person name="Schachter V."/>
            <person name="Sperling L."/>
            <person name="Meyer E."/>
            <person name="Cohen J."/>
            <person name="Wincker P."/>
        </authorList>
    </citation>
    <scope>NUCLEOTIDE SEQUENCE [LARGE SCALE GENOMIC DNA]</scope>
    <source>
        <strain evidence="1 2">Stock d4-2</strain>
    </source>
</reference>
<organism evidence="1 2">
    <name type="scientific">Paramecium tetraurelia</name>
    <dbReference type="NCBI Taxonomy" id="5888"/>
    <lineage>
        <taxon>Eukaryota</taxon>
        <taxon>Sar</taxon>
        <taxon>Alveolata</taxon>
        <taxon>Ciliophora</taxon>
        <taxon>Intramacronucleata</taxon>
        <taxon>Oligohymenophorea</taxon>
        <taxon>Peniculida</taxon>
        <taxon>Parameciidae</taxon>
        <taxon>Paramecium</taxon>
    </lineage>
</organism>
<evidence type="ECO:0000313" key="2">
    <source>
        <dbReference type="Proteomes" id="UP000000600"/>
    </source>
</evidence>
<dbReference type="AlphaFoldDB" id="A0BK81"/>
<dbReference type="InParanoid" id="A0BK81"/>
<dbReference type="EMBL" id="CT867999">
    <property type="protein sequence ID" value="CAK58948.1"/>
    <property type="molecule type" value="Genomic_DNA"/>
</dbReference>
<dbReference type="HOGENOM" id="CLU_2676369_0_0_1"/>
<accession>A0BK81</accession>
<dbReference type="Proteomes" id="UP000000600">
    <property type="component" value="Unassembled WGS sequence"/>
</dbReference>
<dbReference type="RefSeq" id="XP_001426346.1">
    <property type="nucleotide sequence ID" value="XM_001426309.1"/>
</dbReference>
<proteinExistence type="predicted"/>
<dbReference type="GeneID" id="5012130"/>
<evidence type="ECO:0000313" key="1">
    <source>
        <dbReference type="EMBL" id="CAK58948.1"/>
    </source>
</evidence>
<sequence>MCLFQGKANTLKAGEDKAENEQMIIYWILQQDSKAIQKKTNEIKFSLGIYEKPYSAFNLDYLKWQYYEILVYKFN</sequence>